<feature type="compositionally biased region" description="Polar residues" evidence="2">
    <location>
        <begin position="760"/>
        <end position="769"/>
    </location>
</feature>
<proteinExistence type="predicted"/>
<evidence type="ECO:0000313" key="4">
    <source>
        <dbReference type="EMBL" id="KAE7996956.1"/>
    </source>
</evidence>
<dbReference type="PANTHER" id="PTHR47369">
    <property type="entry name" value="BTB/POZ DOMAIN-CONTAINING PROTEIN"/>
    <property type="match status" value="1"/>
</dbReference>
<feature type="compositionally biased region" description="Polar residues" evidence="2">
    <location>
        <begin position="726"/>
        <end position="744"/>
    </location>
</feature>
<name>A0A5N6QCH7_9ROSI</name>
<dbReference type="OrthoDB" id="6359943at2759"/>
<reference evidence="4 5" key="1">
    <citation type="submission" date="2019-06" db="EMBL/GenBank/DDBJ databases">
        <title>A chromosomal-level reference genome of Carpinus fangiana (Coryloideae, Betulaceae).</title>
        <authorList>
            <person name="Yang X."/>
            <person name="Wang Z."/>
            <person name="Zhang L."/>
            <person name="Hao G."/>
            <person name="Liu J."/>
            <person name="Yang Y."/>
        </authorList>
    </citation>
    <scope>NUCLEOTIDE SEQUENCE [LARGE SCALE GENOMIC DNA]</scope>
    <source>
        <strain evidence="4">Cfa_2016G</strain>
        <tissue evidence="4">Leaf</tissue>
    </source>
</reference>
<evidence type="ECO:0000256" key="1">
    <source>
        <dbReference type="ARBA" id="ARBA00004906"/>
    </source>
</evidence>
<evidence type="ECO:0000256" key="2">
    <source>
        <dbReference type="SAM" id="MobiDB-lite"/>
    </source>
</evidence>
<dbReference type="Proteomes" id="UP000327013">
    <property type="component" value="Chromosome 1"/>
</dbReference>
<accession>A0A5N6QCH7</accession>
<evidence type="ECO:0000259" key="3">
    <source>
        <dbReference type="PROSITE" id="PS50097"/>
    </source>
</evidence>
<dbReference type="SUPFAM" id="SSF54695">
    <property type="entry name" value="POZ domain"/>
    <property type="match status" value="1"/>
</dbReference>
<sequence length="922" mass="100774">MAAEPDNYFQHQAASFNTDLHDLVTSHLDTTTAAPLLSTSSSASARLLDGDASPPITSPAPSAALRPLSLALKRSSSQTLGNLPQSAIGAAEKAGDDPTTAPVRRFSLEQDQALSTPTRLNRLFAGPASTTSSREPSFRDGKEAKAYVRSMAIDPTSLNTHLYTRGLLGGRHSDIVVKVFGHAYPLHRIILDRAPFFSSALTEPWVEASSKEITLHPEDIDPGITRTTFELALKRLYGCQSQAEEEAEAPGLFATGCWLEMQDLVDASATAIMRLMNTRAIGETVQLVTNSYYGKPGEKILASAKAMLCRDGWSMPLSYWDSIPSDVIRELVGGDSFFIPGEWDRWVLARRILDRKLHSLAIEAGLLTPKRTEAPKALRRVAQRGVDTDPRAGDDSASEAPSDEPTLGDWQALYGHSDIEPLLELLDEGIHYMHLGFEHLQSIKSARDVLGVPFLPNSTVSNALWMNLELRQNILNAGEGDEELGLAHSLVDTDDVENEKLAWDISHLRAADANSRSFWIPSADCNIVVGGSGDPVVTAAGSSGQRSGTYNKLVQHADAVQWFSDFMKERSQASSLSTPDLRPASYSTFPPFRFAADFPNPRTLKERKRVYSQTVFYAGSYWNVYIQKVRTGTRNPQLGVYLHRARDREADIPELGMNSGLNTRGSVDDRIGALEREMLLRGNRRSRRYSDRSSTGFNAFTDAGQGHDAGEVETSGGSGPDLEVMSSMQQPTSIPTLSYPSGSPSPKHKERRRRGAGETTDGSAYNFISSPGHDDDESPVRSSPPHAQQAPTRQQAVPAIPPYADSRPTIKTYFKIYSPSKGGRMLSVYESAPDRFNFSQSWGWKSSTLLGDEGGLSASSVSPLGTRVGAVGTSALYPLDVEDGEMREGREFDDDYGLEDEERDKLPVEDGKLRFMVVLGVV</sequence>
<gene>
    <name evidence="4" type="ORF">FH972_001632</name>
</gene>
<dbReference type="InterPro" id="IPR011333">
    <property type="entry name" value="SKP1/BTB/POZ_sf"/>
</dbReference>
<protein>
    <recommendedName>
        <fullName evidence="3">BTB domain-containing protein</fullName>
    </recommendedName>
</protein>
<dbReference type="InterPro" id="IPR000210">
    <property type="entry name" value="BTB/POZ_dom"/>
</dbReference>
<evidence type="ECO:0000313" key="5">
    <source>
        <dbReference type="Proteomes" id="UP000327013"/>
    </source>
</evidence>
<feature type="region of interest" description="Disordered" evidence="2">
    <location>
        <begin position="379"/>
        <end position="407"/>
    </location>
</feature>
<comment type="pathway">
    <text evidence="1">Protein modification; protein ubiquitination.</text>
</comment>
<dbReference type="PANTHER" id="PTHR47369:SF1">
    <property type="entry name" value="BTB_POZ DOMAIN-CONTAINING PROTEIN"/>
    <property type="match status" value="1"/>
</dbReference>
<feature type="compositionally biased region" description="Polar residues" evidence="2">
    <location>
        <begin position="785"/>
        <end position="795"/>
    </location>
</feature>
<dbReference type="PROSITE" id="PS50097">
    <property type="entry name" value="BTB"/>
    <property type="match status" value="1"/>
</dbReference>
<feature type="region of interest" description="Disordered" evidence="2">
    <location>
        <begin position="684"/>
        <end position="804"/>
    </location>
</feature>
<feature type="domain" description="BTB" evidence="3">
    <location>
        <begin position="173"/>
        <end position="245"/>
    </location>
</feature>
<dbReference type="EMBL" id="CM017321">
    <property type="protein sequence ID" value="KAE7996956.1"/>
    <property type="molecule type" value="Genomic_DNA"/>
</dbReference>
<dbReference type="Gene3D" id="3.30.710.10">
    <property type="entry name" value="Potassium Channel Kv1.1, Chain A"/>
    <property type="match status" value="1"/>
</dbReference>
<organism evidence="4 5">
    <name type="scientific">Carpinus fangiana</name>
    <dbReference type="NCBI Taxonomy" id="176857"/>
    <lineage>
        <taxon>Eukaryota</taxon>
        <taxon>Viridiplantae</taxon>
        <taxon>Streptophyta</taxon>
        <taxon>Embryophyta</taxon>
        <taxon>Tracheophyta</taxon>
        <taxon>Spermatophyta</taxon>
        <taxon>Magnoliopsida</taxon>
        <taxon>eudicotyledons</taxon>
        <taxon>Gunneridae</taxon>
        <taxon>Pentapetalae</taxon>
        <taxon>rosids</taxon>
        <taxon>fabids</taxon>
        <taxon>Fagales</taxon>
        <taxon>Betulaceae</taxon>
        <taxon>Carpinus</taxon>
    </lineage>
</organism>
<dbReference type="AlphaFoldDB" id="A0A5N6QCH7"/>
<keyword evidence="5" id="KW-1185">Reference proteome</keyword>